<protein>
    <submittedName>
        <fullName evidence="4">NAD(P)-binding protein</fullName>
    </submittedName>
</protein>
<dbReference type="InterPro" id="IPR036291">
    <property type="entry name" value="NAD(P)-bd_dom_sf"/>
</dbReference>
<dbReference type="SUPFAM" id="SSF51735">
    <property type="entry name" value="NAD(P)-binding Rossmann-fold domains"/>
    <property type="match status" value="1"/>
</dbReference>
<dbReference type="Pfam" id="PF00106">
    <property type="entry name" value="adh_short"/>
    <property type="match status" value="1"/>
</dbReference>
<dbReference type="AlphaFoldDB" id="A0A9P4JJ00"/>
<gene>
    <name evidence="4" type="ORF">GQ43DRAFT_473891</name>
</gene>
<dbReference type="InterPro" id="IPR020904">
    <property type="entry name" value="Sc_DH/Rdtase_CS"/>
</dbReference>
<dbReference type="PRINTS" id="PR00081">
    <property type="entry name" value="GDHRDH"/>
</dbReference>
<keyword evidence="3" id="KW-0560">Oxidoreductase</keyword>
<dbReference type="GO" id="GO:0005811">
    <property type="term" value="C:lipid droplet"/>
    <property type="evidence" value="ECO:0007669"/>
    <property type="project" value="TreeGrafter"/>
</dbReference>
<dbReference type="OrthoDB" id="2102561at2759"/>
<reference evidence="4" key="1">
    <citation type="journal article" date="2020" name="Stud. Mycol.">
        <title>101 Dothideomycetes genomes: a test case for predicting lifestyles and emergence of pathogens.</title>
        <authorList>
            <person name="Haridas S."/>
            <person name="Albert R."/>
            <person name="Binder M."/>
            <person name="Bloem J."/>
            <person name="Labutti K."/>
            <person name="Salamov A."/>
            <person name="Andreopoulos B."/>
            <person name="Baker S."/>
            <person name="Barry K."/>
            <person name="Bills G."/>
            <person name="Bluhm B."/>
            <person name="Cannon C."/>
            <person name="Castanera R."/>
            <person name="Culley D."/>
            <person name="Daum C."/>
            <person name="Ezra D."/>
            <person name="Gonzalez J."/>
            <person name="Henrissat B."/>
            <person name="Kuo A."/>
            <person name="Liang C."/>
            <person name="Lipzen A."/>
            <person name="Lutzoni F."/>
            <person name="Magnuson J."/>
            <person name="Mondo S."/>
            <person name="Nolan M."/>
            <person name="Ohm R."/>
            <person name="Pangilinan J."/>
            <person name="Park H.-J."/>
            <person name="Ramirez L."/>
            <person name="Alfaro M."/>
            <person name="Sun H."/>
            <person name="Tritt A."/>
            <person name="Yoshinaga Y."/>
            <person name="Zwiers L.-H."/>
            <person name="Turgeon B."/>
            <person name="Goodwin S."/>
            <person name="Spatafora J."/>
            <person name="Crous P."/>
            <person name="Grigoriev I."/>
        </authorList>
    </citation>
    <scope>NUCLEOTIDE SEQUENCE</scope>
    <source>
        <strain evidence="4">ATCC 74209</strain>
    </source>
</reference>
<name>A0A9P4JJ00_9PLEO</name>
<dbReference type="InterPro" id="IPR002347">
    <property type="entry name" value="SDR_fam"/>
</dbReference>
<dbReference type="PANTHER" id="PTHR44169:SF6">
    <property type="entry name" value="NADPH-DEPENDENT 1-ACYLDIHYDROXYACETONE PHOSPHATE REDUCTASE"/>
    <property type="match status" value="1"/>
</dbReference>
<dbReference type="GO" id="GO:0004806">
    <property type="term" value="F:triacylglycerol lipase activity"/>
    <property type="evidence" value="ECO:0007669"/>
    <property type="project" value="TreeGrafter"/>
</dbReference>
<dbReference type="EMBL" id="ML994093">
    <property type="protein sequence ID" value="KAF2199154.1"/>
    <property type="molecule type" value="Genomic_DNA"/>
</dbReference>
<dbReference type="Gene3D" id="3.40.50.720">
    <property type="entry name" value="NAD(P)-binding Rossmann-like Domain"/>
    <property type="match status" value="2"/>
</dbReference>
<evidence type="ECO:0000256" key="3">
    <source>
        <dbReference type="ARBA" id="ARBA00023002"/>
    </source>
</evidence>
<accession>A0A9P4JJ00</accession>
<proteinExistence type="inferred from homology"/>
<keyword evidence="5" id="KW-1185">Reference proteome</keyword>
<evidence type="ECO:0000313" key="4">
    <source>
        <dbReference type="EMBL" id="KAF2199154.1"/>
    </source>
</evidence>
<dbReference type="PROSITE" id="PS00061">
    <property type="entry name" value="ADH_SHORT"/>
    <property type="match status" value="1"/>
</dbReference>
<evidence type="ECO:0000313" key="5">
    <source>
        <dbReference type="Proteomes" id="UP000799536"/>
    </source>
</evidence>
<dbReference type="GO" id="GO:0005783">
    <property type="term" value="C:endoplasmic reticulum"/>
    <property type="evidence" value="ECO:0007669"/>
    <property type="project" value="TreeGrafter"/>
</dbReference>
<dbReference type="GO" id="GO:0006654">
    <property type="term" value="P:phosphatidic acid biosynthetic process"/>
    <property type="evidence" value="ECO:0007669"/>
    <property type="project" value="TreeGrafter"/>
</dbReference>
<keyword evidence="2" id="KW-0521">NADP</keyword>
<comment type="caution">
    <text evidence="4">The sequence shown here is derived from an EMBL/GenBank/DDBJ whole genome shotgun (WGS) entry which is preliminary data.</text>
</comment>
<dbReference type="GO" id="GO:0000140">
    <property type="term" value="F:acylglycerone-phosphate reductase (NADP+) activity"/>
    <property type="evidence" value="ECO:0007669"/>
    <property type="project" value="TreeGrafter"/>
</dbReference>
<evidence type="ECO:0000256" key="2">
    <source>
        <dbReference type="ARBA" id="ARBA00022857"/>
    </source>
</evidence>
<organism evidence="4 5">
    <name type="scientific">Delitschia confertaspora ATCC 74209</name>
    <dbReference type="NCBI Taxonomy" id="1513339"/>
    <lineage>
        <taxon>Eukaryota</taxon>
        <taxon>Fungi</taxon>
        <taxon>Dikarya</taxon>
        <taxon>Ascomycota</taxon>
        <taxon>Pezizomycotina</taxon>
        <taxon>Dothideomycetes</taxon>
        <taxon>Pleosporomycetidae</taxon>
        <taxon>Pleosporales</taxon>
        <taxon>Delitschiaceae</taxon>
        <taxon>Delitschia</taxon>
    </lineage>
</organism>
<dbReference type="GO" id="GO:0019433">
    <property type="term" value="P:triglyceride catabolic process"/>
    <property type="evidence" value="ECO:0007669"/>
    <property type="project" value="TreeGrafter"/>
</dbReference>
<dbReference type="PANTHER" id="PTHR44169">
    <property type="entry name" value="NADPH-DEPENDENT 1-ACYLDIHYDROXYACETONE PHOSPHATE REDUCTASE"/>
    <property type="match status" value="1"/>
</dbReference>
<sequence>MPSSSSSERTVLITGCSDGGLGAAIAIALHEAGLHVIATARNPSKMKTLDTPSRLLISYAGGGYNMPVSDLSITEAKKQFDLNVWSHLAVTQAFLPLLLKSSSGTIVNHTSGSSVVTIPFQFTYSASKTAVASFSESQRMKLAVFGIRVIDMKSGMVQSQFSQAMQDNNQTSLPDTSIYAPAKEIVEKTLRGELIKKPGATQKSGQWAKNVVQDLLKTNPPHIIWREEAMTARLAALLPVRMIDGTTKKMTGLDIVEQVIGAGPKHE</sequence>
<evidence type="ECO:0000256" key="1">
    <source>
        <dbReference type="ARBA" id="ARBA00006484"/>
    </source>
</evidence>
<comment type="similarity">
    <text evidence="1">Belongs to the short-chain dehydrogenases/reductases (SDR) family.</text>
</comment>
<dbReference type="Proteomes" id="UP000799536">
    <property type="component" value="Unassembled WGS sequence"/>
</dbReference>